<evidence type="ECO:0000313" key="2">
    <source>
        <dbReference type="Proteomes" id="UP001221757"/>
    </source>
</evidence>
<comment type="caution">
    <text evidence="1">The sequence shown here is derived from an EMBL/GenBank/DDBJ whole genome shotgun (WGS) entry which is preliminary data.</text>
</comment>
<reference evidence="1" key="1">
    <citation type="submission" date="2023-03" db="EMBL/GenBank/DDBJ databases">
        <title>Massive genome expansion in bonnet fungi (Mycena s.s.) driven by repeated elements and novel gene families across ecological guilds.</title>
        <authorList>
            <consortium name="Lawrence Berkeley National Laboratory"/>
            <person name="Harder C.B."/>
            <person name="Miyauchi S."/>
            <person name="Viragh M."/>
            <person name="Kuo A."/>
            <person name="Thoen E."/>
            <person name="Andreopoulos B."/>
            <person name="Lu D."/>
            <person name="Skrede I."/>
            <person name="Drula E."/>
            <person name="Henrissat B."/>
            <person name="Morin E."/>
            <person name="Kohler A."/>
            <person name="Barry K."/>
            <person name="LaButti K."/>
            <person name="Morin E."/>
            <person name="Salamov A."/>
            <person name="Lipzen A."/>
            <person name="Mereny Z."/>
            <person name="Hegedus B."/>
            <person name="Baldrian P."/>
            <person name="Stursova M."/>
            <person name="Weitz H."/>
            <person name="Taylor A."/>
            <person name="Grigoriev I.V."/>
            <person name="Nagy L.G."/>
            <person name="Martin F."/>
            <person name="Kauserud H."/>
        </authorList>
    </citation>
    <scope>NUCLEOTIDE SEQUENCE</scope>
    <source>
        <strain evidence="1">CBHHK067</strain>
    </source>
</reference>
<dbReference type="EMBL" id="JARKIE010000410">
    <property type="protein sequence ID" value="KAJ7642938.1"/>
    <property type="molecule type" value="Genomic_DNA"/>
</dbReference>
<proteinExistence type="predicted"/>
<organism evidence="1 2">
    <name type="scientific">Mycena rosella</name>
    <name type="common">Pink bonnet</name>
    <name type="synonym">Agaricus rosellus</name>
    <dbReference type="NCBI Taxonomy" id="1033263"/>
    <lineage>
        <taxon>Eukaryota</taxon>
        <taxon>Fungi</taxon>
        <taxon>Dikarya</taxon>
        <taxon>Basidiomycota</taxon>
        <taxon>Agaricomycotina</taxon>
        <taxon>Agaricomycetes</taxon>
        <taxon>Agaricomycetidae</taxon>
        <taxon>Agaricales</taxon>
        <taxon>Marasmiineae</taxon>
        <taxon>Mycenaceae</taxon>
        <taxon>Mycena</taxon>
    </lineage>
</organism>
<dbReference type="Proteomes" id="UP001221757">
    <property type="component" value="Unassembled WGS sequence"/>
</dbReference>
<accession>A0AAD7C9V1</accession>
<keyword evidence="2" id="KW-1185">Reference proteome</keyword>
<protein>
    <submittedName>
        <fullName evidence="1">Uncharacterized protein</fullName>
    </submittedName>
</protein>
<sequence>MAIGILCDFDPATDRASLKCIALTATDFTGPAQRVLFRALSIHGHSRHSWSPTFARARDLLLDSPHIAGYVKDLTVRFSWANRPENHDQLEHILRTLPKVRCFVVQRAGVGWDALRPGLKSAILALMGFPVLDTLHLIHILDVPPTVIPGAARNIRVLSLQNVSVQKLEAGTTSEAGAAPRLAHLTLYRNAFNLL</sequence>
<gene>
    <name evidence="1" type="ORF">B0H17DRAFT_1216262</name>
</gene>
<dbReference type="AlphaFoldDB" id="A0AAD7C9V1"/>
<evidence type="ECO:0000313" key="1">
    <source>
        <dbReference type="EMBL" id="KAJ7642938.1"/>
    </source>
</evidence>
<name>A0AAD7C9V1_MYCRO</name>